<evidence type="ECO:0000259" key="8">
    <source>
        <dbReference type="PROSITE" id="PS50928"/>
    </source>
</evidence>
<gene>
    <name evidence="9" type="ORF">BLAHAN_04538</name>
</gene>
<evidence type="ECO:0000256" key="7">
    <source>
        <dbReference type="RuleBase" id="RU363032"/>
    </source>
</evidence>
<comment type="similarity">
    <text evidence="7">Belongs to the binding-protein-dependent transport system permease family.</text>
</comment>
<dbReference type="eggNOG" id="COG0395">
    <property type="taxonomic scope" value="Bacteria"/>
</dbReference>
<dbReference type="GO" id="GO:0005886">
    <property type="term" value="C:plasma membrane"/>
    <property type="evidence" value="ECO:0007669"/>
    <property type="project" value="UniProtKB-SubCell"/>
</dbReference>
<feature type="domain" description="ABC transmembrane type-1" evidence="8">
    <location>
        <begin position="90"/>
        <end position="292"/>
    </location>
</feature>
<sequence>MHYGRREKNGRKKVKQGQVMGLGEKTFNVFMVLLGILITFIALYPIYYVLISSFSKPFFVENGDVLLGIKEFTTASYEAVFKRDGLWTAYGNAIFYTVFGLLANMFFTTTMAYALSKKSLVGRKFFTLFVIFTMWFNAGIIPTYMNFNNMGLLNTRTAIIFGFAIETYNLIIMKSFFEQVPEALEEAAFIDGAGHFRVFWNIYLPLSKPALATVGLFYGISRWNGYFWTMQLLKDDNKIPLQVFLKKLIVERVANPSDAAIVTRDSLTSPTTQVYALIIMAILPMVVVFPFVQKYFKTGLTLGGVKG</sequence>
<dbReference type="STRING" id="537007.BLAHAN_04538"/>
<feature type="transmembrane region" description="Helical" evidence="7">
    <location>
        <begin position="29"/>
        <end position="50"/>
    </location>
</feature>
<organism evidence="9 10">
    <name type="scientific">Blautia hansenii DSM 20583</name>
    <dbReference type="NCBI Taxonomy" id="537007"/>
    <lineage>
        <taxon>Bacteria</taxon>
        <taxon>Bacillati</taxon>
        <taxon>Bacillota</taxon>
        <taxon>Clostridia</taxon>
        <taxon>Lachnospirales</taxon>
        <taxon>Lachnospiraceae</taxon>
        <taxon>Blautia</taxon>
    </lineage>
</organism>
<dbReference type="CDD" id="cd06261">
    <property type="entry name" value="TM_PBP2"/>
    <property type="match status" value="1"/>
</dbReference>
<evidence type="ECO:0000313" key="9">
    <source>
        <dbReference type="EMBL" id="EEX22320.1"/>
    </source>
</evidence>
<evidence type="ECO:0000256" key="4">
    <source>
        <dbReference type="ARBA" id="ARBA00022692"/>
    </source>
</evidence>
<evidence type="ECO:0000256" key="6">
    <source>
        <dbReference type="ARBA" id="ARBA00023136"/>
    </source>
</evidence>
<dbReference type="AlphaFoldDB" id="C9L588"/>
<proteinExistence type="inferred from homology"/>
<feature type="transmembrane region" description="Helical" evidence="7">
    <location>
        <begin position="198"/>
        <end position="220"/>
    </location>
</feature>
<keyword evidence="6 7" id="KW-0472">Membrane</keyword>
<evidence type="ECO:0000256" key="3">
    <source>
        <dbReference type="ARBA" id="ARBA00022475"/>
    </source>
</evidence>
<keyword evidence="5 7" id="KW-1133">Transmembrane helix</keyword>
<feature type="transmembrane region" description="Helical" evidence="7">
    <location>
        <begin position="125"/>
        <end position="145"/>
    </location>
</feature>
<keyword evidence="10" id="KW-1185">Reference proteome</keyword>
<evidence type="ECO:0000256" key="5">
    <source>
        <dbReference type="ARBA" id="ARBA00022989"/>
    </source>
</evidence>
<keyword evidence="4 7" id="KW-0812">Transmembrane</keyword>
<protein>
    <submittedName>
        <fullName evidence="9">ABC transporter, permease protein</fullName>
    </submittedName>
</protein>
<accession>C9L588</accession>
<evidence type="ECO:0000256" key="1">
    <source>
        <dbReference type="ARBA" id="ARBA00004651"/>
    </source>
</evidence>
<evidence type="ECO:0000256" key="2">
    <source>
        <dbReference type="ARBA" id="ARBA00022448"/>
    </source>
</evidence>
<dbReference type="HOGENOM" id="CLU_016047_1_0_9"/>
<dbReference type="PANTHER" id="PTHR43744">
    <property type="entry name" value="ABC TRANSPORTER PERMEASE PROTEIN MG189-RELATED-RELATED"/>
    <property type="match status" value="1"/>
</dbReference>
<keyword evidence="2 7" id="KW-0813">Transport</keyword>
<dbReference type="Proteomes" id="UP000003755">
    <property type="component" value="Unassembled WGS sequence"/>
</dbReference>
<dbReference type="PANTHER" id="PTHR43744:SF9">
    <property type="entry name" value="POLYGALACTURONAN_RHAMNOGALACTURONAN TRANSPORT SYSTEM PERMEASE PROTEIN YTCP"/>
    <property type="match status" value="1"/>
</dbReference>
<feature type="transmembrane region" description="Helical" evidence="7">
    <location>
        <begin position="274"/>
        <end position="292"/>
    </location>
</feature>
<dbReference type="GO" id="GO:0055085">
    <property type="term" value="P:transmembrane transport"/>
    <property type="evidence" value="ECO:0007669"/>
    <property type="project" value="InterPro"/>
</dbReference>
<dbReference type="Gene3D" id="1.10.3720.10">
    <property type="entry name" value="MetI-like"/>
    <property type="match status" value="1"/>
</dbReference>
<dbReference type="PROSITE" id="PS50928">
    <property type="entry name" value="ABC_TM1"/>
    <property type="match status" value="1"/>
</dbReference>
<dbReference type="EMBL" id="ABYU02000011">
    <property type="protein sequence ID" value="EEX22320.1"/>
    <property type="molecule type" value="Genomic_DNA"/>
</dbReference>
<dbReference type="Pfam" id="PF00528">
    <property type="entry name" value="BPD_transp_1"/>
    <property type="match status" value="1"/>
</dbReference>
<evidence type="ECO:0000313" key="10">
    <source>
        <dbReference type="Proteomes" id="UP000003755"/>
    </source>
</evidence>
<dbReference type="SUPFAM" id="SSF161098">
    <property type="entry name" value="MetI-like"/>
    <property type="match status" value="1"/>
</dbReference>
<dbReference type="InterPro" id="IPR035906">
    <property type="entry name" value="MetI-like_sf"/>
</dbReference>
<name>C9L588_BLAHA</name>
<reference evidence="9" key="1">
    <citation type="submission" date="2009-09" db="EMBL/GenBank/DDBJ databases">
        <authorList>
            <person name="Weinstock G."/>
            <person name="Sodergren E."/>
            <person name="Clifton S."/>
            <person name="Fulton L."/>
            <person name="Fulton B."/>
            <person name="Courtney L."/>
            <person name="Fronick C."/>
            <person name="Harrison M."/>
            <person name="Strong C."/>
            <person name="Farmer C."/>
            <person name="Delahaunty K."/>
            <person name="Markovic C."/>
            <person name="Hall O."/>
            <person name="Minx P."/>
            <person name="Tomlinson C."/>
            <person name="Mitreva M."/>
            <person name="Nelson J."/>
            <person name="Hou S."/>
            <person name="Wollam A."/>
            <person name="Pepin K.H."/>
            <person name="Johnson M."/>
            <person name="Bhonagiri V."/>
            <person name="Nash W.E."/>
            <person name="Warren W."/>
            <person name="Chinwalla A."/>
            <person name="Mardis E.R."/>
            <person name="Wilson R.K."/>
        </authorList>
    </citation>
    <scope>NUCLEOTIDE SEQUENCE [LARGE SCALE GENOMIC DNA]</scope>
    <source>
        <strain evidence="9">DSM 20583</strain>
    </source>
</reference>
<feature type="transmembrane region" description="Helical" evidence="7">
    <location>
        <begin position="93"/>
        <end position="113"/>
    </location>
</feature>
<comment type="subcellular location">
    <subcellularLocation>
        <location evidence="1 7">Cell membrane</location>
        <topology evidence="1 7">Multi-pass membrane protein</topology>
    </subcellularLocation>
</comment>
<comment type="caution">
    <text evidence="9">The sequence shown here is derived from an EMBL/GenBank/DDBJ whole genome shotgun (WGS) entry which is preliminary data.</text>
</comment>
<keyword evidence="3" id="KW-1003">Cell membrane</keyword>
<dbReference type="InterPro" id="IPR000515">
    <property type="entry name" value="MetI-like"/>
</dbReference>